<accession>A0A5K7XIN9</accession>
<evidence type="ECO:0000313" key="2">
    <source>
        <dbReference type="Proteomes" id="UP000326837"/>
    </source>
</evidence>
<name>A0A5K7XIN9_9BACT</name>
<reference evidence="2" key="1">
    <citation type="submission" date="2019-10" db="EMBL/GenBank/DDBJ databases">
        <title>Lacipirellula parvula gen. nov., sp. nov., representing a lineage of planctomycetes widespread in freshwater anoxic habitats, and description of the family Lacipirellulaceae.</title>
        <authorList>
            <person name="Dedysh S.N."/>
            <person name="Kulichevskaya I.S."/>
            <person name="Beletsky A.V."/>
            <person name="Rakitin A.L."/>
            <person name="Mardanov A.V."/>
            <person name="Ivanova A.A."/>
            <person name="Saltykova V.X."/>
            <person name="Rijpstra W.I.C."/>
            <person name="Sinninghe Damste J.S."/>
            <person name="Ravin N.V."/>
        </authorList>
    </citation>
    <scope>NUCLEOTIDE SEQUENCE [LARGE SCALE GENOMIC DNA]</scope>
    <source>
        <strain evidence="2">PX69</strain>
    </source>
</reference>
<dbReference type="EMBL" id="AP021861">
    <property type="protein sequence ID" value="BBO36285.1"/>
    <property type="molecule type" value="Genomic_DNA"/>
</dbReference>
<dbReference type="KEGG" id="lpav:PLANPX_5897"/>
<dbReference type="RefSeq" id="WP_152101478.1">
    <property type="nucleotide sequence ID" value="NZ_AP021861.1"/>
</dbReference>
<evidence type="ECO:0000313" key="1">
    <source>
        <dbReference type="EMBL" id="BBO36285.1"/>
    </source>
</evidence>
<organism evidence="1 2">
    <name type="scientific">Lacipirellula parvula</name>
    <dbReference type="NCBI Taxonomy" id="2650471"/>
    <lineage>
        <taxon>Bacteria</taxon>
        <taxon>Pseudomonadati</taxon>
        <taxon>Planctomycetota</taxon>
        <taxon>Planctomycetia</taxon>
        <taxon>Pirellulales</taxon>
        <taxon>Lacipirellulaceae</taxon>
        <taxon>Lacipirellula</taxon>
    </lineage>
</organism>
<sequence length="74" mass="8534">MPDTFDPYREALVLETETVWPEEYLGWPAVDRAAFAERLHATAADAAHLEYVRSHTGFCRRIVVTPWDIERISS</sequence>
<proteinExistence type="predicted"/>
<keyword evidence="2" id="KW-1185">Reference proteome</keyword>
<protein>
    <submittedName>
        <fullName evidence="1">Uncharacterized protein</fullName>
    </submittedName>
</protein>
<gene>
    <name evidence="1" type="ORF">PLANPX_5897</name>
</gene>
<dbReference type="Proteomes" id="UP000326837">
    <property type="component" value="Chromosome"/>
</dbReference>
<dbReference type="AlphaFoldDB" id="A0A5K7XIN9"/>